<dbReference type="OrthoDB" id="270970at2759"/>
<dbReference type="InterPro" id="IPR037721">
    <property type="entry name" value="Ferlin"/>
</dbReference>
<evidence type="ECO:0000259" key="8">
    <source>
        <dbReference type="PROSITE" id="PS50004"/>
    </source>
</evidence>
<dbReference type="InterPro" id="IPR000008">
    <property type="entry name" value="C2_dom"/>
</dbReference>
<feature type="compositionally biased region" description="Basic and acidic residues" evidence="6">
    <location>
        <begin position="483"/>
        <end position="492"/>
    </location>
</feature>
<protein>
    <submittedName>
        <fullName evidence="9">C2 domain protein</fullName>
    </submittedName>
</protein>
<gene>
    <name evidence="9" type="ORF">ANCCAN_17808</name>
</gene>
<proteinExistence type="predicted"/>
<dbReference type="Pfam" id="PF22901">
    <property type="entry name" value="dsrm_Ferlin"/>
    <property type="match status" value="1"/>
</dbReference>
<evidence type="ECO:0000256" key="5">
    <source>
        <dbReference type="ARBA" id="ARBA00023136"/>
    </source>
</evidence>
<comment type="caution">
    <text evidence="9">The sequence shown here is derived from an EMBL/GenBank/DDBJ whole genome shotgun (WGS) entry which is preliminary data.</text>
</comment>
<dbReference type="InterPro" id="IPR032362">
    <property type="entry name" value="Ferlin_C"/>
</dbReference>
<evidence type="ECO:0000256" key="4">
    <source>
        <dbReference type="ARBA" id="ARBA00022989"/>
    </source>
</evidence>
<dbReference type="GO" id="GO:0016020">
    <property type="term" value="C:membrane"/>
    <property type="evidence" value="ECO:0007669"/>
    <property type="project" value="UniProtKB-SubCell"/>
</dbReference>
<feature type="transmembrane region" description="Helical" evidence="7">
    <location>
        <begin position="982"/>
        <end position="1008"/>
    </location>
</feature>
<reference evidence="9 10" key="1">
    <citation type="submission" date="2014-10" db="EMBL/GenBank/DDBJ databases">
        <title>Draft genome of the hookworm Ancylostoma caninum.</title>
        <authorList>
            <person name="Mitreva M."/>
        </authorList>
    </citation>
    <scope>NUCLEOTIDE SEQUENCE [LARGE SCALE GENOMIC DNA]</scope>
    <source>
        <strain evidence="9 10">Baltimore</strain>
    </source>
</reference>
<dbReference type="PANTHER" id="PTHR12546">
    <property type="entry name" value="FER-1-LIKE"/>
    <property type="match status" value="1"/>
</dbReference>
<evidence type="ECO:0000313" key="9">
    <source>
        <dbReference type="EMBL" id="RCN36298.1"/>
    </source>
</evidence>
<dbReference type="InterPro" id="IPR055072">
    <property type="entry name" value="Ferlin_DSRM"/>
</dbReference>
<dbReference type="SMART" id="SM00239">
    <property type="entry name" value="C2"/>
    <property type="match status" value="1"/>
</dbReference>
<dbReference type="GO" id="GO:0007009">
    <property type="term" value="P:plasma membrane organization"/>
    <property type="evidence" value="ECO:0007669"/>
    <property type="project" value="TreeGrafter"/>
</dbReference>
<sequence>MELSFWIGTLHKDLRKCEKNFFRGAILACFELFYADKFNKDEIPLRPARKDVDNRFEVPGELRPKFEDFAVQVLCWGVRNLKKYHFLSIRRPFLELIIGDTETQTEPIQNVVKDPNFETPLITFPRVSLPSDLQYSPPLVINLYDSRAFKRQPLVGVCHITNFSKYTRVPSKKKEEVEESNWTEYEKYMEAEDEALAATPLIPSLRKEGMPDLDWWSKYYASDGHPEKAPGFEELVYWAIKCTSLLSVVLEPPGVEFVGTVKCLLRVYIIEAKGLVSLRKNGMCDPYIMLKCGKQKVGVSLPNFQKQDLPNSAFQVNLKKNYRPDTLEPIFGELVEMEVTIPLEKDLVVSVMDRRKLFSDEEIGTTRIDLENRLLTKWRATVGLSKQFTVQGELQWRDQQTPMSILRGYCKKMLVPAPKILVKDDDVGIKMFDIDFWHSQVKKIMDEWVSSVAMFRDYYEPGEEKPSSRRAAAGKDAPEQEDEKSAERKDDGGADVSSQKWARADEIRAKKASIAQHGERAKEKELTPEELLELRRSERAKIVGRPLQQVALHILTKMNLVPDHVEARSLYTEMTGNTPCGELRMFVDLFPLSYGGVPPPIDISRRQPEKYQLRVALFSVSGAIPVKRSFGVPTSDLYVKVFVNGADKQQKSDVHFRWDHSSPFLNVHISLDGCGEFNWRFVIDIAFDPWEKKIINYQKKRLFRKRKEKRSQIRQLLYSALSLAAVIKFFAYDSGYSDNDATPTIDMYQIRILNLIRIFRKASEERVEPLVMIQLWDKNKFRKDVMLGEMVMDVTHFKEGIADPEDVGIIRLRKSQRSCKLCSRKCFCVRLCIFCKDTRCGCKIQNTRKLPFPKPMKYKIPDTDVDTVNLFDSHSLRGWWPVLSTKRFFDSEKSDPAANKKKDDDYNPEQLYIMGLLELEMSLVTAEEAAADPVGKKRKEPNHNPYLPKPLRSNWNMFWITSRLRPCLCWTWHKCGVQVLCWTFLIILLIVGIYALIVNWPVIVAFVLR</sequence>
<evidence type="ECO:0000256" key="2">
    <source>
        <dbReference type="ARBA" id="ARBA00022692"/>
    </source>
</evidence>
<dbReference type="InterPro" id="IPR035892">
    <property type="entry name" value="C2_domain_sf"/>
</dbReference>
<keyword evidence="5 7" id="KW-0472">Membrane</keyword>
<dbReference type="EMBL" id="JOJR01000569">
    <property type="protein sequence ID" value="RCN36298.1"/>
    <property type="molecule type" value="Genomic_DNA"/>
</dbReference>
<dbReference type="Pfam" id="PF16165">
    <property type="entry name" value="Ferlin_C"/>
    <property type="match status" value="1"/>
</dbReference>
<dbReference type="SUPFAM" id="SSF49562">
    <property type="entry name" value="C2 domain (Calcium/lipid-binding domain, CaLB)"/>
    <property type="match status" value="3"/>
</dbReference>
<dbReference type="Pfam" id="PF00168">
    <property type="entry name" value="C2"/>
    <property type="match status" value="1"/>
</dbReference>
<feature type="domain" description="C2" evidence="8">
    <location>
        <begin position="52"/>
        <end position="181"/>
    </location>
</feature>
<accession>A0A368FXS9</accession>
<evidence type="ECO:0000256" key="1">
    <source>
        <dbReference type="ARBA" id="ARBA00004167"/>
    </source>
</evidence>
<name>A0A368FXS9_ANCCA</name>
<dbReference type="AlphaFoldDB" id="A0A368FXS9"/>
<dbReference type="PROSITE" id="PS50004">
    <property type="entry name" value="C2"/>
    <property type="match status" value="2"/>
</dbReference>
<dbReference type="Gene3D" id="2.60.40.150">
    <property type="entry name" value="C2 domain"/>
    <property type="match status" value="2"/>
</dbReference>
<keyword evidence="3" id="KW-0677">Repeat</keyword>
<evidence type="ECO:0000256" key="3">
    <source>
        <dbReference type="ARBA" id="ARBA00022737"/>
    </source>
</evidence>
<evidence type="ECO:0000256" key="7">
    <source>
        <dbReference type="SAM" id="Phobius"/>
    </source>
</evidence>
<feature type="domain" description="C2" evidence="8">
    <location>
        <begin position="242"/>
        <end position="383"/>
    </location>
</feature>
<keyword evidence="10" id="KW-1185">Reference proteome</keyword>
<dbReference type="GO" id="GO:0061025">
    <property type="term" value="P:membrane fusion"/>
    <property type="evidence" value="ECO:0007669"/>
    <property type="project" value="TreeGrafter"/>
</dbReference>
<comment type="subcellular location">
    <subcellularLocation>
        <location evidence="1">Membrane</location>
        <topology evidence="1">Single-pass membrane protein</topology>
    </subcellularLocation>
</comment>
<dbReference type="Proteomes" id="UP000252519">
    <property type="component" value="Unassembled WGS sequence"/>
</dbReference>
<dbReference type="InterPro" id="IPR037724">
    <property type="entry name" value="C2E_Ferlin"/>
</dbReference>
<evidence type="ECO:0000313" key="10">
    <source>
        <dbReference type="Proteomes" id="UP000252519"/>
    </source>
</evidence>
<keyword evidence="4 7" id="KW-1133">Transmembrane helix</keyword>
<evidence type="ECO:0000256" key="6">
    <source>
        <dbReference type="SAM" id="MobiDB-lite"/>
    </source>
</evidence>
<dbReference type="CDD" id="cd04037">
    <property type="entry name" value="C2E_Ferlin"/>
    <property type="match status" value="1"/>
</dbReference>
<dbReference type="PANTHER" id="PTHR12546:SF33">
    <property type="entry name" value="SPERM VESICLE FUSION PROTEIN FER-1"/>
    <property type="match status" value="1"/>
</dbReference>
<dbReference type="STRING" id="29170.A0A368FXS9"/>
<keyword evidence="2 7" id="KW-0812">Transmembrane</keyword>
<feature type="region of interest" description="Disordered" evidence="6">
    <location>
        <begin position="461"/>
        <end position="501"/>
    </location>
</feature>
<organism evidence="9 10">
    <name type="scientific">Ancylostoma caninum</name>
    <name type="common">Dog hookworm</name>
    <dbReference type="NCBI Taxonomy" id="29170"/>
    <lineage>
        <taxon>Eukaryota</taxon>
        <taxon>Metazoa</taxon>
        <taxon>Ecdysozoa</taxon>
        <taxon>Nematoda</taxon>
        <taxon>Chromadorea</taxon>
        <taxon>Rhabditida</taxon>
        <taxon>Rhabditina</taxon>
        <taxon>Rhabditomorpha</taxon>
        <taxon>Strongyloidea</taxon>
        <taxon>Ancylostomatidae</taxon>
        <taxon>Ancylostomatinae</taxon>
        <taxon>Ancylostoma</taxon>
    </lineage>
</organism>